<organism evidence="4 5">
    <name type="scientific">Meganyctiphanes norvegica</name>
    <name type="common">Northern krill</name>
    <name type="synonym">Thysanopoda norvegica</name>
    <dbReference type="NCBI Taxonomy" id="48144"/>
    <lineage>
        <taxon>Eukaryota</taxon>
        <taxon>Metazoa</taxon>
        <taxon>Ecdysozoa</taxon>
        <taxon>Arthropoda</taxon>
        <taxon>Crustacea</taxon>
        <taxon>Multicrustacea</taxon>
        <taxon>Malacostraca</taxon>
        <taxon>Eumalacostraca</taxon>
        <taxon>Eucarida</taxon>
        <taxon>Euphausiacea</taxon>
        <taxon>Euphausiidae</taxon>
        <taxon>Meganyctiphanes</taxon>
    </lineage>
</organism>
<keyword evidence="5" id="KW-1185">Reference proteome</keyword>
<feature type="chain" id="PRO_5043954537" description="Calcium-activated chloride channel N-terminal domain-containing protein" evidence="2">
    <location>
        <begin position="22"/>
        <end position="446"/>
    </location>
</feature>
<feature type="domain" description="Calcium-activated chloride channel N-terminal" evidence="3">
    <location>
        <begin position="29"/>
        <end position="290"/>
    </location>
</feature>
<evidence type="ECO:0000313" key="5">
    <source>
        <dbReference type="Proteomes" id="UP001497623"/>
    </source>
</evidence>
<dbReference type="AlphaFoldDB" id="A0AAV2S6H3"/>
<keyword evidence="2" id="KW-0732">Signal</keyword>
<evidence type="ECO:0000313" key="4">
    <source>
        <dbReference type="EMBL" id="CAL4163258.1"/>
    </source>
</evidence>
<dbReference type="InterPro" id="IPR013642">
    <property type="entry name" value="CLCA_N"/>
</dbReference>
<name>A0AAV2S6H3_MEGNR</name>
<dbReference type="Pfam" id="PF08434">
    <property type="entry name" value="CLCA"/>
    <property type="match status" value="1"/>
</dbReference>
<evidence type="ECO:0000256" key="1">
    <source>
        <dbReference type="SAM" id="MobiDB-lite"/>
    </source>
</evidence>
<gene>
    <name evidence="4" type="ORF">MNOR_LOCUS32947</name>
</gene>
<protein>
    <recommendedName>
        <fullName evidence="3">Calcium-activated chloride channel N-terminal domain-containing protein</fullName>
    </recommendedName>
</protein>
<sequence length="446" mass="49378">MGWHWMLPSATLVLVCVCASAGSRVWLDANGAYHDIVVAIHPEFVPKNCTGFIENFKSVLNSFSLDLWLATSGHVHVGSVSVVTPPTLAQACHITANTQATWQRWTNADLRLQEDGSADDETYSPVGSMAVGVHQPEGCSHPGHYVTLNADVINNAHNNEELHNIGRSLVAGWSRYRWGVFEERGYDGHDRFPALHVRDTRPTMTSCLPPNATGHWENSFGECDSDDIGNCRWKPHETQQLNSSLLSHIGKPKIWGFCDKASHDPESPTPQNLLCEGRSSLEIMKEHPDFLPPQTEVPAHSSTTSRTIDRTTTPITVRNPVIGGNGNKASNSNISTGRNNWGILKNPNVNLESQLTFTSSSTTTTSRTVQNKSMQLENVFNNSEEVTESVGNIGEIINQKTQEKFNETSKILYLNDVPKYKPNDNKNENNTSKANNLPIENNMEIK</sequence>
<proteinExistence type="predicted"/>
<reference evidence="4 5" key="1">
    <citation type="submission" date="2024-05" db="EMBL/GenBank/DDBJ databases">
        <authorList>
            <person name="Wallberg A."/>
        </authorList>
    </citation>
    <scope>NUCLEOTIDE SEQUENCE [LARGE SCALE GENOMIC DNA]</scope>
</reference>
<comment type="caution">
    <text evidence="4">The sequence shown here is derived from an EMBL/GenBank/DDBJ whole genome shotgun (WGS) entry which is preliminary data.</text>
</comment>
<dbReference type="Proteomes" id="UP001497623">
    <property type="component" value="Unassembled WGS sequence"/>
</dbReference>
<accession>A0AAV2S6H3</accession>
<dbReference type="EMBL" id="CAXKWB010046074">
    <property type="protein sequence ID" value="CAL4163258.1"/>
    <property type="molecule type" value="Genomic_DNA"/>
</dbReference>
<feature type="signal peptide" evidence="2">
    <location>
        <begin position="1"/>
        <end position="21"/>
    </location>
</feature>
<evidence type="ECO:0000256" key="2">
    <source>
        <dbReference type="SAM" id="SignalP"/>
    </source>
</evidence>
<feature type="non-terminal residue" evidence="4">
    <location>
        <position position="446"/>
    </location>
</feature>
<evidence type="ECO:0000259" key="3">
    <source>
        <dbReference type="Pfam" id="PF08434"/>
    </source>
</evidence>
<feature type="region of interest" description="Disordered" evidence="1">
    <location>
        <begin position="421"/>
        <end position="446"/>
    </location>
</feature>